<feature type="region of interest" description="Disordered" evidence="1">
    <location>
        <begin position="48"/>
        <end position="84"/>
    </location>
</feature>
<evidence type="ECO:0000313" key="2">
    <source>
        <dbReference type="Proteomes" id="UP000050640"/>
    </source>
</evidence>
<feature type="compositionally biased region" description="Polar residues" evidence="1">
    <location>
        <begin position="48"/>
        <end position="62"/>
    </location>
</feature>
<evidence type="ECO:0000256" key="1">
    <source>
        <dbReference type="SAM" id="MobiDB-lite"/>
    </source>
</evidence>
<proteinExistence type="predicted"/>
<reference evidence="3" key="1">
    <citation type="submission" date="2017-02" db="UniProtKB">
        <authorList>
            <consortium name="WormBaseParasite"/>
        </authorList>
    </citation>
    <scope>IDENTIFICATION</scope>
</reference>
<evidence type="ECO:0000313" key="3">
    <source>
        <dbReference type="WBParaSite" id="EEL_0000423501-mRNA-1"/>
    </source>
</evidence>
<feature type="compositionally biased region" description="Basic and acidic residues" evidence="1">
    <location>
        <begin position="63"/>
        <end position="84"/>
    </location>
</feature>
<keyword evidence="2" id="KW-1185">Reference proteome</keyword>
<feature type="compositionally biased region" description="Basic and acidic residues" evidence="1">
    <location>
        <begin position="1"/>
        <end position="25"/>
    </location>
</feature>
<dbReference type="WBParaSite" id="EEL_0000423501-mRNA-1">
    <property type="protein sequence ID" value="EEL_0000423501-mRNA-1"/>
    <property type="gene ID" value="EEL_0000423501"/>
</dbReference>
<feature type="region of interest" description="Disordered" evidence="1">
    <location>
        <begin position="1"/>
        <end position="33"/>
    </location>
</feature>
<dbReference type="AlphaFoldDB" id="A0A0R3RR86"/>
<accession>A0A0R3RR86</accession>
<name>A0A0R3RR86_9BILA</name>
<sequence length="126" mass="14117">MKKSEEERGKEEINGNVRDSDRKATDSASTRRKSFSVGIVTGLNKALENNQSYGITQQQEQNYSERDADHDRKSADHHHGVERQEIYDFTGSLQDELSVAAIGTGDSETILQAVFVVFHSSNILIF</sequence>
<organism evidence="2 3">
    <name type="scientific">Elaeophora elaphi</name>
    <dbReference type="NCBI Taxonomy" id="1147741"/>
    <lineage>
        <taxon>Eukaryota</taxon>
        <taxon>Metazoa</taxon>
        <taxon>Ecdysozoa</taxon>
        <taxon>Nematoda</taxon>
        <taxon>Chromadorea</taxon>
        <taxon>Rhabditida</taxon>
        <taxon>Spirurina</taxon>
        <taxon>Spiruromorpha</taxon>
        <taxon>Filarioidea</taxon>
        <taxon>Onchocercidae</taxon>
        <taxon>Elaeophora</taxon>
    </lineage>
</organism>
<dbReference type="Proteomes" id="UP000050640">
    <property type="component" value="Unplaced"/>
</dbReference>
<protein>
    <submittedName>
        <fullName evidence="3">Uncharacterized protein</fullName>
    </submittedName>
</protein>